<evidence type="ECO:0000259" key="5">
    <source>
        <dbReference type="PROSITE" id="PS51918"/>
    </source>
</evidence>
<dbReference type="Gene3D" id="3.20.20.70">
    <property type="entry name" value="Aldolase class I"/>
    <property type="match status" value="1"/>
</dbReference>
<keyword evidence="7" id="KW-1185">Reference proteome</keyword>
<dbReference type="InterPro" id="IPR034422">
    <property type="entry name" value="HydE/PylB-like"/>
</dbReference>
<reference evidence="6 7" key="1">
    <citation type="journal article" date="2007" name="Appl. Environ. Microbiol.">
        <title>Isolation of key methanogens for global methane emission from rice paddy fields: a novel isolate affiliated with the clone cluster rice cluster I.</title>
        <authorList>
            <person name="Sakai S."/>
            <person name="Imachi H."/>
            <person name="Sekiguchi Y."/>
            <person name="Ohashi A."/>
            <person name="Harada H."/>
            <person name="Kamagata Y."/>
        </authorList>
    </citation>
    <scope>NUCLEOTIDE SEQUENCE [LARGE SCALE GENOMIC DNA]</scope>
    <source>
        <strain evidence="7">DSM 17711 / JCM 13418 / NBRC 101707 / SANAE</strain>
    </source>
</reference>
<dbReference type="SFLD" id="SFLDS00029">
    <property type="entry name" value="Radical_SAM"/>
    <property type="match status" value="1"/>
</dbReference>
<name>D1Z007_METPS</name>
<dbReference type="PROSITE" id="PS51918">
    <property type="entry name" value="RADICAL_SAM"/>
    <property type="match status" value="1"/>
</dbReference>
<dbReference type="AlphaFoldDB" id="D1Z007"/>
<dbReference type="KEGG" id="mpd:MCP_1957"/>
<dbReference type="InterPro" id="IPR058240">
    <property type="entry name" value="rSAM_sf"/>
</dbReference>
<dbReference type="InParanoid" id="D1Z007"/>
<dbReference type="InterPro" id="IPR006638">
    <property type="entry name" value="Elp3/MiaA/NifB-like_rSAM"/>
</dbReference>
<dbReference type="Pfam" id="PF04055">
    <property type="entry name" value="Radical_SAM"/>
    <property type="match status" value="1"/>
</dbReference>
<gene>
    <name evidence="6" type="ordered locus">MCP_1957</name>
</gene>
<dbReference type="CDD" id="cd01335">
    <property type="entry name" value="Radical_SAM"/>
    <property type="match status" value="1"/>
</dbReference>
<keyword evidence="2" id="KW-0479">Metal-binding</keyword>
<evidence type="ECO:0000313" key="6">
    <source>
        <dbReference type="EMBL" id="BAI62029.1"/>
    </source>
</evidence>
<protein>
    <recommendedName>
        <fullName evidence="5">Radical SAM core domain-containing protein</fullName>
    </recommendedName>
</protein>
<dbReference type="OrthoDB" id="15118at2157"/>
<accession>D1Z007</accession>
<evidence type="ECO:0000256" key="3">
    <source>
        <dbReference type="ARBA" id="ARBA00023004"/>
    </source>
</evidence>
<dbReference type="GeneID" id="8681825"/>
<keyword evidence="1" id="KW-0949">S-adenosyl-L-methionine</keyword>
<evidence type="ECO:0000256" key="1">
    <source>
        <dbReference type="ARBA" id="ARBA00022691"/>
    </source>
</evidence>
<dbReference type="Proteomes" id="UP000001882">
    <property type="component" value="Chromosome"/>
</dbReference>
<evidence type="ECO:0000256" key="4">
    <source>
        <dbReference type="ARBA" id="ARBA00023014"/>
    </source>
</evidence>
<feature type="domain" description="Radical SAM core" evidence="5">
    <location>
        <begin position="88"/>
        <end position="301"/>
    </location>
</feature>
<evidence type="ECO:0000256" key="2">
    <source>
        <dbReference type="ARBA" id="ARBA00022723"/>
    </source>
</evidence>
<dbReference type="GO" id="GO:0051536">
    <property type="term" value="F:iron-sulfur cluster binding"/>
    <property type="evidence" value="ECO:0007669"/>
    <property type="project" value="UniProtKB-KW"/>
</dbReference>
<keyword evidence="3" id="KW-0408">Iron</keyword>
<sequence length="326" mass="35583">MQMDARKKAELISVGGVEIDESITAHLSRSTAGPGAGLDSFFFRSGQHRVRLGVRKSSPFKAVSKGNDIVILKNGKEFATGEIEDAIAHCPEQVYVTVSERCVFDCKFCPVPKLHGHIKTLDEVKKLADQGLKSPSFKAISITSGVWKTPEEEVKRVAEMVEELRKYNVPIGVSVYATDDSSEILKEAGAVEVKYNVETIDPAIFEKVCPGLSLDEIKKALEHAVTVFGRNHVFTNILIGLGESDEAVIAAIEEFAAKGIIPVLRKVNPHPLRAGEAYTEDVSDERLLKLAEAERKILDKNGLRADKALTGCLMCTGCDVTPHLDL</sequence>
<reference evidence="7" key="3">
    <citation type="journal article" date="2011" name="PLoS ONE">
        <title>Genome sequence of a mesophilic hydrogenotrophic methanogen Methanocella paludicola, the first cultivated representative of the order Methanocellales.</title>
        <authorList>
            <person name="Sakai S."/>
            <person name="Takaki Y."/>
            <person name="Shimamura S."/>
            <person name="Sekine M."/>
            <person name="Tajima T."/>
            <person name="Kosugi H."/>
            <person name="Ichikawa N."/>
            <person name="Tasumi E."/>
            <person name="Hiraki A.T."/>
            <person name="Shimizu A."/>
            <person name="Kato Y."/>
            <person name="Nishiko R."/>
            <person name="Mori K."/>
            <person name="Fujita N."/>
            <person name="Imachi H."/>
            <person name="Takai K."/>
        </authorList>
    </citation>
    <scope>NUCLEOTIDE SEQUENCE [LARGE SCALE GENOMIC DNA]</scope>
    <source>
        <strain evidence="7">DSM 17711 / JCM 13418 / NBRC 101707 / SANAE</strain>
    </source>
</reference>
<dbReference type="GO" id="GO:0046872">
    <property type="term" value="F:metal ion binding"/>
    <property type="evidence" value="ECO:0007669"/>
    <property type="project" value="UniProtKB-KW"/>
</dbReference>
<dbReference type="PANTHER" id="PTHR43726">
    <property type="entry name" value="3-METHYLORNITHINE SYNTHASE"/>
    <property type="match status" value="1"/>
</dbReference>
<dbReference type="STRING" id="304371.MCP_1957"/>
<dbReference type="GO" id="GO:0016740">
    <property type="term" value="F:transferase activity"/>
    <property type="evidence" value="ECO:0007669"/>
    <property type="project" value="TreeGrafter"/>
</dbReference>
<organism evidence="6 7">
    <name type="scientific">Methanocella paludicola (strain DSM 17711 / JCM 13418 / NBRC 101707 / SANAE)</name>
    <dbReference type="NCBI Taxonomy" id="304371"/>
    <lineage>
        <taxon>Archaea</taxon>
        <taxon>Methanobacteriati</taxon>
        <taxon>Methanobacteriota</taxon>
        <taxon>Stenosarchaea group</taxon>
        <taxon>Methanomicrobia</taxon>
        <taxon>Methanocellales</taxon>
        <taxon>Methanocellaceae</taxon>
        <taxon>Methanocella</taxon>
    </lineage>
</organism>
<dbReference type="EMBL" id="AP011532">
    <property type="protein sequence ID" value="BAI62029.1"/>
    <property type="molecule type" value="Genomic_DNA"/>
</dbReference>
<dbReference type="InterPro" id="IPR007197">
    <property type="entry name" value="rSAM"/>
</dbReference>
<dbReference type="SUPFAM" id="SSF102114">
    <property type="entry name" value="Radical SAM enzymes"/>
    <property type="match status" value="1"/>
</dbReference>
<keyword evidence="4" id="KW-0411">Iron-sulfur</keyword>
<dbReference type="SMART" id="SM00729">
    <property type="entry name" value="Elp3"/>
    <property type="match status" value="1"/>
</dbReference>
<evidence type="ECO:0000313" key="7">
    <source>
        <dbReference type="Proteomes" id="UP000001882"/>
    </source>
</evidence>
<reference evidence="6 7" key="2">
    <citation type="journal article" date="2008" name="Int. J. Syst. Evol. Microbiol.">
        <title>Methanocella paludicola gen. nov., sp. nov., a methane-producing archaeon, the first isolate of the lineage 'Rice Cluster I', and proposal of the new archaeal order Methanocellales ord. nov.</title>
        <authorList>
            <person name="Sakai S."/>
            <person name="Imachi H."/>
            <person name="Hanada S."/>
            <person name="Ohashi A."/>
            <person name="Harada H."/>
            <person name="Kamagata Y."/>
        </authorList>
    </citation>
    <scope>NUCLEOTIDE SEQUENCE [LARGE SCALE GENOMIC DNA]</scope>
    <source>
        <strain evidence="7">DSM 17711 / JCM 13418 / NBRC 101707 / SANAE</strain>
    </source>
</reference>
<proteinExistence type="predicted"/>
<dbReference type="InterPro" id="IPR013785">
    <property type="entry name" value="Aldolase_TIM"/>
</dbReference>
<dbReference type="PANTHER" id="PTHR43726:SF1">
    <property type="entry name" value="BIOTIN SYNTHASE"/>
    <property type="match status" value="1"/>
</dbReference>
<dbReference type="RefSeq" id="WP_012900703.1">
    <property type="nucleotide sequence ID" value="NC_013665.1"/>
</dbReference>
<dbReference type="eggNOG" id="arCOG00662">
    <property type="taxonomic scope" value="Archaea"/>
</dbReference>